<organism evidence="5 6">
    <name type="scientific">Acinetobacter sichuanensis</name>
    <dbReference type="NCBI Taxonomy" id="2136183"/>
    <lineage>
        <taxon>Bacteria</taxon>
        <taxon>Pseudomonadati</taxon>
        <taxon>Pseudomonadota</taxon>
        <taxon>Gammaproteobacteria</taxon>
        <taxon>Moraxellales</taxon>
        <taxon>Moraxellaceae</taxon>
        <taxon>Acinetobacter</taxon>
    </lineage>
</organism>
<reference evidence="5 6" key="2">
    <citation type="submission" date="2018-08" db="EMBL/GenBank/DDBJ databases">
        <title>The draft genome of Acinetobacter sichuanensis strain WCHAc060041.</title>
        <authorList>
            <person name="Qin J."/>
            <person name="Feng Y."/>
            <person name="Zong Z."/>
        </authorList>
    </citation>
    <scope>NUCLEOTIDE SEQUENCE [LARGE SCALE GENOMIC DNA]</scope>
    <source>
        <strain evidence="5 6">WCHAc060041</strain>
    </source>
</reference>
<evidence type="ECO:0000313" key="6">
    <source>
        <dbReference type="Proteomes" id="UP000240957"/>
    </source>
</evidence>
<feature type="domain" description="CRISPR type III-associated protein" evidence="3">
    <location>
        <begin position="26"/>
        <end position="201"/>
    </location>
</feature>
<sequence length="408" mass="46561">MAIRKPNQNIPDIDDIYAIKWHSMSCELVTPLYGGGVKSSVVDLSMPIRVSSIRGQLRFWWRLLAKHKKDENWDFKGDLKSIQNAEFALWGGQGDDDGGRASQVFLKVSDVPKEAVLKNYLKLYDDLRLQYVLFPAANETDPELKPHKLLDIKGIIWTLSFAFSHQLEKDEVRKQQVIETLQWWANFGGIGFRTRKGMGAIHVSACQDYPQITHVLTKDDVKQANCQLVQRQATSDSLQALRTAIEKLSAFRQAPNMGRNIGNQPNRPGRSRWPEPDAMRRIVGRGYDANHQPEHPAGNIFPRALFGLPVLLHFPKEKVLNTTVEPTQGERLASPLILRPQFSAEKNQVKQWAPIALLLPHQHILDMQVTVNRQQYSIWQQRAAEKIRPVNENGAENPLQAFLKYFVQ</sequence>
<dbReference type="EMBL" id="JBHRSF010000170">
    <property type="protein sequence ID" value="MFC2998151.1"/>
    <property type="molecule type" value="Genomic_DNA"/>
</dbReference>
<evidence type="ECO:0000256" key="1">
    <source>
        <dbReference type="ARBA" id="ARBA00023118"/>
    </source>
</evidence>
<dbReference type="GO" id="GO:0051607">
    <property type="term" value="P:defense response to virus"/>
    <property type="evidence" value="ECO:0007669"/>
    <property type="project" value="UniProtKB-KW"/>
</dbReference>
<keyword evidence="7" id="KW-1185">Reference proteome</keyword>
<evidence type="ECO:0000313" key="7">
    <source>
        <dbReference type="Proteomes" id="UP001595455"/>
    </source>
</evidence>
<protein>
    <submittedName>
        <fullName evidence="5">Type III-B CRISPR module RAMP protein Cmr1</fullName>
    </submittedName>
</protein>
<dbReference type="AlphaFoldDB" id="A0A371YPM5"/>
<dbReference type="Proteomes" id="UP001595455">
    <property type="component" value="Unassembled WGS sequence"/>
</dbReference>
<dbReference type="InterPro" id="IPR005537">
    <property type="entry name" value="RAMP_III_fam"/>
</dbReference>
<dbReference type="OrthoDB" id="190500at2"/>
<reference evidence="4" key="1">
    <citation type="journal article" date="2014" name="Int. J. Syst. Evol. Microbiol.">
        <title>Complete genome of a new Firmicutes species belonging to the dominant human colonic microbiota ('Ruminococcus bicirculans') reveals two chromosomes and a selective capacity to utilize plant glucans.</title>
        <authorList>
            <consortium name="NISC Comparative Sequencing Program"/>
            <person name="Wegmann U."/>
            <person name="Louis P."/>
            <person name="Goesmann A."/>
            <person name="Henrissat B."/>
            <person name="Duncan S.H."/>
            <person name="Flint H.J."/>
        </authorList>
    </citation>
    <scope>NUCLEOTIDE SEQUENCE</scope>
    <source>
        <strain evidence="4">KCTC 62575</strain>
    </source>
</reference>
<proteinExistence type="predicted"/>
<dbReference type="RefSeq" id="WP_107008452.1">
    <property type="nucleotide sequence ID" value="NZ_JBHRSF010000170.1"/>
</dbReference>
<evidence type="ECO:0000313" key="5">
    <source>
        <dbReference type="EMBL" id="RFC83425.1"/>
    </source>
</evidence>
<dbReference type="Proteomes" id="UP000240957">
    <property type="component" value="Unassembled WGS sequence"/>
</dbReference>
<dbReference type="InterPro" id="IPR007522">
    <property type="entry name" value="CRISPR-assoc_prot_TM1795"/>
</dbReference>
<reference evidence="4" key="4">
    <citation type="submission" date="2024-09" db="EMBL/GenBank/DDBJ databases">
        <authorList>
            <person name="Sun Q."/>
            <person name="Mori K."/>
        </authorList>
    </citation>
    <scope>NUCLEOTIDE SEQUENCE</scope>
    <source>
        <strain evidence="4">KCTC 62575</strain>
    </source>
</reference>
<comment type="caution">
    <text evidence="5">The sequence shown here is derived from an EMBL/GenBank/DDBJ whole genome shotgun (WGS) entry which is preliminary data.</text>
</comment>
<accession>A0A371YPM5</accession>
<gene>
    <name evidence="5" type="primary">cmr1</name>
    <name evidence="4" type="ORF">ACFODO_23455</name>
    <name evidence="5" type="ORF">C9E89_011285</name>
</gene>
<name>A0A371YPM5_9GAMM</name>
<dbReference type="EMBL" id="PYIX02000017">
    <property type="protein sequence ID" value="RFC83425.1"/>
    <property type="molecule type" value="Genomic_DNA"/>
</dbReference>
<evidence type="ECO:0000259" key="3">
    <source>
        <dbReference type="Pfam" id="PF03787"/>
    </source>
</evidence>
<dbReference type="Pfam" id="PF03787">
    <property type="entry name" value="RAMPs"/>
    <property type="match status" value="1"/>
</dbReference>
<keyword evidence="1" id="KW-0051">Antiviral defense</keyword>
<dbReference type="NCBIfam" id="TIGR01894">
    <property type="entry name" value="cas_TM1795_cmr1"/>
    <property type="match status" value="1"/>
</dbReference>
<reference evidence="7" key="3">
    <citation type="journal article" date="2019" name="Int. J. Syst. Evol. Microbiol.">
        <title>The Global Catalogue of Microorganisms (GCM) 10K type strain sequencing project: providing services to taxonomists for standard genome sequencing and annotation.</title>
        <authorList>
            <consortium name="The Broad Institute Genomics Platform"/>
            <consortium name="The Broad Institute Genome Sequencing Center for Infectious Disease"/>
            <person name="Wu L."/>
            <person name="Ma J."/>
        </authorList>
    </citation>
    <scope>NUCLEOTIDE SEQUENCE [LARGE SCALE GENOMIC DNA]</scope>
    <source>
        <strain evidence="7">KCTC 62575</strain>
    </source>
</reference>
<evidence type="ECO:0000256" key="2">
    <source>
        <dbReference type="SAM" id="MobiDB-lite"/>
    </source>
</evidence>
<feature type="region of interest" description="Disordered" evidence="2">
    <location>
        <begin position="256"/>
        <end position="275"/>
    </location>
</feature>
<evidence type="ECO:0000313" key="4">
    <source>
        <dbReference type="EMBL" id="MFC2998151.1"/>
    </source>
</evidence>